<keyword evidence="2" id="KW-1185">Reference proteome</keyword>
<sequence>MLDVRHYIPKLYARAGAPTAGLIPTTMSTASTTVPVSTPAVRASTVAVVSSSTKAVESTSLKHNTVVASSTSSLVRDVATSKMSTIIPTTTRTSTTLRNSSTTSNILSSAAASSTSKATSGISGGAIAGIVIGVLIAGLVAAIFLYRMIQRRRRANRRMTGGLQAWTNRSSMGGYGDEMARRAEREVEAGQIPYREAQDKDQDGGPWVLEEKQMYHEPVLAGVGAAAGSAYHPSQHAAEQGYPQPYPQEMQQQPYQPYPQQQQQQQQHLTYGQTLAPHTPSHQTQPHGYPYTPSPGPGTPNTFGGGASSPTPSVAGGMNAAQTQGSAMAGQVIQDGMSVVVRQGFIRTLEDELAYDDGWCLCRSVHGEQGVVPQSCLEPISHFTAASPTIDAAPREGQTSPAFPVPTIQMPTPAVVVVSEGNDEVLVPSSSEPAGEPRKLSPLARSETTKSLAVSERSERRSSLFLNAAAAGLYLQQNSTPTC</sequence>
<protein>
    <submittedName>
        <fullName evidence="1">Uncharacterized protein</fullName>
    </submittedName>
</protein>
<organism evidence="1 2">
    <name type="scientific">Naganishia cerealis</name>
    <dbReference type="NCBI Taxonomy" id="610337"/>
    <lineage>
        <taxon>Eukaryota</taxon>
        <taxon>Fungi</taxon>
        <taxon>Dikarya</taxon>
        <taxon>Basidiomycota</taxon>
        <taxon>Agaricomycotina</taxon>
        <taxon>Tremellomycetes</taxon>
        <taxon>Filobasidiales</taxon>
        <taxon>Filobasidiaceae</taxon>
        <taxon>Naganishia</taxon>
    </lineage>
</organism>
<dbReference type="EMBL" id="JASBWR010000060">
    <property type="protein sequence ID" value="KAJ9100957.1"/>
    <property type="molecule type" value="Genomic_DNA"/>
</dbReference>
<evidence type="ECO:0000313" key="2">
    <source>
        <dbReference type="Proteomes" id="UP001241377"/>
    </source>
</evidence>
<dbReference type="Proteomes" id="UP001241377">
    <property type="component" value="Unassembled WGS sequence"/>
</dbReference>
<comment type="caution">
    <text evidence="1">The sequence shown here is derived from an EMBL/GenBank/DDBJ whole genome shotgun (WGS) entry which is preliminary data.</text>
</comment>
<proteinExistence type="predicted"/>
<reference evidence="1" key="1">
    <citation type="submission" date="2023-04" db="EMBL/GenBank/DDBJ databases">
        <title>Draft Genome sequencing of Naganishia species isolated from polar environments using Oxford Nanopore Technology.</title>
        <authorList>
            <person name="Leo P."/>
            <person name="Venkateswaran K."/>
        </authorList>
    </citation>
    <scope>NUCLEOTIDE SEQUENCE</scope>
    <source>
        <strain evidence="1">MNA-CCFEE 5261</strain>
    </source>
</reference>
<accession>A0ACC2VNT6</accession>
<gene>
    <name evidence="1" type="ORF">QFC19_005353</name>
</gene>
<name>A0ACC2VNT6_9TREE</name>
<evidence type="ECO:0000313" key="1">
    <source>
        <dbReference type="EMBL" id="KAJ9100957.1"/>
    </source>
</evidence>